<evidence type="ECO:0008006" key="4">
    <source>
        <dbReference type="Google" id="ProtNLM"/>
    </source>
</evidence>
<dbReference type="InterPro" id="IPR036691">
    <property type="entry name" value="Endo/exonu/phosph_ase_sf"/>
</dbReference>
<dbReference type="OrthoDB" id="6155076at2759"/>
<name>A0A8B6E5V3_MYTGA</name>
<accession>A0A8B6E5V3</accession>
<organism evidence="2 3">
    <name type="scientific">Mytilus galloprovincialis</name>
    <name type="common">Mediterranean mussel</name>
    <dbReference type="NCBI Taxonomy" id="29158"/>
    <lineage>
        <taxon>Eukaryota</taxon>
        <taxon>Metazoa</taxon>
        <taxon>Spiralia</taxon>
        <taxon>Lophotrochozoa</taxon>
        <taxon>Mollusca</taxon>
        <taxon>Bivalvia</taxon>
        <taxon>Autobranchia</taxon>
        <taxon>Pteriomorphia</taxon>
        <taxon>Mytilida</taxon>
        <taxon>Mytiloidea</taxon>
        <taxon>Mytilidae</taxon>
        <taxon>Mytilinae</taxon>
        <taxon>Mytilus</taxon>
    </lineage>
</organism>
<dbReference type="AlphaFoldDB" id="A0A8B6E5V3"/>
<dbReference type="Gene3D" id="3.60.10.10">
    <property type="entry name" value="Endonuclease/exonuclease/phosphatase"/>
    <property type="match status" value="1"/>
</dbReference>
<dbReference type="EMBL" id="UYJE01004672">
    <property type="protein sequence ID" value="VDI30191.1"/>
    <property type="molecule type" value="Genomic_DNA"/>
</dbReference>
<dbReference type="SUPFAM" id="SSF56219">
    <property type="entry name" value="DNase I-like"/>
    <property type="match status" value="1"/>
</dbReference>
<proteinExistence type="predicted"/>
<feature type="non-terminal residue" evidence="2">
    <location>
        <position position="99"/>
    </location>
</feature>
<comment type="caution">
    <text evidence="2">The sequence shown here is derived from an EMBL/GenBank/DDBJ whole genome shotgun (WGS) entry which is preliminary data.</text>
</comment>
<evidence type="ECO:0000313" key="2">
    <source>
        <dbReference type="EMBL" id="VDI30191.1"/>
    </source>
</evidence>
<keyword evidence="3" id="KW-1185">Reference proteome</keyword>
<dbReference type="Proteomes" id="UP000596742">
    <property type="component" value="Unassembled WGS sequence"/>
</dbReference>
<feature type="compositionally biased region" description="Basic residues" evidence="1">
    <location>
        <begin position="23"/>
        <end position="37"/>
    </location>
</feature>
<reference evidence="2" key="1">
    <citation type="submission" date="2018-11" db="EMBL/GenBank/DDBJ databases">
        <authorList>
            <person name="Alioto T."/>
            <person name="Alioto T."/>
        </authorList>
    </citation>
    <scope>NUCLEOTIDE SEQUENCE</scope>
</reference>
<evidence type="ECO:0000313" key="3">
    <source>
        <dbReference type="Proteomes" id="UP000596742"/>
    </source>
</evidence>
<protein>
    <recommendedName>
        <fullName evidence="4">Endonuclease/exonuclease/phosphatase domain-containing protein</fullName>
    </recommendedName>
</protein>
<gene>
    <name evidence="2" type="ORF">MGAL_10B042276</name>
</gene>
<sequence length="99" mass="11342">MTNSVLGSTGAPKATSSPIPKQCKNKKKQRTTNKNRKPIRVFNINFQSIRNKKPELLQLIDSAKPDIILGTETWLDKNSSSFEYFPTDLYNIYRTDRPP</sequence>
<evidence type="ECO:0000256" key="1">
    <source>
        <dbReference type="SAM" id="MobiDB-lite"/>
    </source>
</evidence>
<feature type="region of interest" description="Disordered" evidence="1">
    <location>
        <begin position="1"/>
        <end position="37"/>
    </location>
</feature>